<dbReference type="Gene3D" id="1.20.120.330">
    <property type="entry name" value="Nucleotidyltransferases domain 2"/>
    <property type="match status" value="1"/>
</dbReference>
<dbReference type="SUPFAM" id="SSF55874">
    <property type="entry name" value="ATPase domain of HSP90 chaperone/DNA topoisomerase II/histidine kinase"/>
    <property type="match status" value="1"/>
</dbReference>
<dbReference type="InterPro" id="IPR036890">
    <property type="entry name" value="HATPase_C_sf"/>
</dbReference>
<dbReference type="NCBIfam" id="NF047352">
    <property type="entry name" value="P_loop_sacsin"/>
    <property type="match status" value="1"/>
</dbReference>
<reference evidence="2" key="1">
    <citation type="submission" date="2018-11" db="EMBL/GenBank/DDBJ databases">
        <authorList>
            <person name="Alioto T."/>
            <person name="Alioto T."/>
        </authorList>
    </citation>
    <scope>NUCLEOTIDE SEQUENCE</scope>
</reference>
<sequence>MDRNKLLLYAVDKNDDKINKLLTIHACFPSTRGVLRKPSDIILRPSLLSKLFIPGDGYFLEFSVQQELERYELFKNLGMIYDSLSDCLIIDRCASVENLSKKCVDCAMQRCKDIFEYFERYPPEMNNVLINELPKMKFVPVMIKPKDWPFKWEVVAGAEKNRSCGTKHKLKHISEKIRLPQFFTMECPENLYFDDCKELICCTKLVAYTRAIGTKNINKVLQSLGLKGNSKTGIHLDHVVDQIQILISECNKEKITCLRPVLETILKWLDFHCKTLDDESKEKAKSLLEPLQSTKCLLINETLWSPDQIAVNFEGTCLPDLVGINQKDTYLSRCKTLLSFLDVNDRYSTHDISKVLLSYTETLDIKDPLNEQQVNHYCSLLNALCTALKEEKIDDGIYMPLKDGKILVPDDDNYLHPVNLLCLNDDIEIERSKSMTFVCKHISPAQANILGVKSKKRKKISEHYNVMKFGQREDLTTRIHKLLEGYPADEGIFKELLQNADDAGATEIHFVTDYNSYSSAKVFDGNFRELQGPSLLVYNNTSFSEYDLESIQLLGIGGKNENPTETGKYGVGFNAVYHLTDVPSFLTKGEKLDKGNRTLCILDPLCKYATTADKQNPGSRYCDLDGLQRAVPDVFVPYHEDDLMGDEGTIFRFPLRTEASKICDKLIDKEHLTILLGKFKNESTRSMFFLNHIRKVVFSQIVNGKMKLDFSVIVNMSREDVRQKQAFHSKRFKVGEMIKKKQEITTEPMFQIQTMMNIRVFDIEHETGDEEETWFVVDRIGFKDRAIPKEVSQAYLTGKLDLLPQGGVALPLSKIATLQFSAFCVLPLPIHTGLPMHINGHFSLNHESRRNLWEDNTENLKSIWNRTLMSSVIAPSYIAAIEKQRDICKECTQNVRGQYHIRNDLEAYFKYFPSLETAVDSNWKFLCIEIYQQVLENIPLFPTTAEVLKEPNIYITSFKGKVDWICLKKNDSKFPAVFCLDYTQSFEPNSVVNIMKLLNLHVIDLSSGLYNEMKACRINAESVTPDIIIAFLLSHLDMNSGACKLAGLGKGILSTTFKTIWNVDRLLTFCKKSKNFNKQLSGLPLCISNDDILMEYSETAPMFVSKHCNIMCGLEEKFVHRKICYLMEGIESPCLKKFTLQDFRILINNVLNPSTYKGSSTPLDWNPDQQDIPNQDWLRNVWSFFADVSKIKNSENEEEDYNISICLSDWSLLPVRIDQQQKLQSIGMSKKTLNMESFKANIPLYEALQKIEMPELDTEIFWKYHAKPKEPEFCETAYNVAEELVVSYSNLKDVFGCFVYHLRRYKARISEDICSAYLEYFNDNYDTLERMYTSGVIKKSLRSIPLFITLGGYNTMIDNIRTTVLLLPTNIPDAGIKEWANASSIVLLKEIKRIEHLHMKLGFISCNQYELYSKFIIPNFQNMPQAAQSKHLEYIKDKLLFKGLDGEFISIQIHLIEELSKCPFLLTNSVSRRAVDFCNPHNELFSVMCTEDKFPPYPYNGKEWEQFMGLIGMKLTATPEMVVQFAKEIAEKGLNFVSEETSGKSKLLLNHLFNREELLEELKCTPLIGVKNVRFIKPFQLDLTDQLSWIHKQYQNRVLVSFEDCTFYEDDILPLVWTSACVLPDYVSCKSEKTKEALTLLGVDILPNIEVVVQNFIKVAVSIQDKCSNYSESVTEDKALLLKDLFFKHFICLQKSSITNSCLLELKKTPIVFFYEEKVCLLCEQVVLILQDHEIIKPYLMRIPTDYMCCVNLFQKLGALEKTSAFRFAEVLRCLHRDSLDANSKPSILGPNEKKNTLFPAVRNLFSKISSEYPVFLNCTELFLPNRQFILHSSKSLIVADNKKIENRSKQFHDQKFFAGFDKLDLQFQFSANTLKMLPEELKPKFLSEILNEKLLNATECQSGDKIQMLSQFVKTNEFIEGLLRLVLDEKLKTNSQLGMDFRACNINEEEQSRIVNLIASLKFQQVLDLETALFFDGQQIEESTERKKAFVKSVKIGDTKSLIMYCVDSGNDLQEWLNDIQFSFVKLLEKITRRGLRVNQVFVQILLHSISNPAILSDKLDSENIVHLNYANVSSEIYPDPGTFVPPSLHYLLDNSFSEFKVNEYVAMLLYEEEENEPGQFEDANYIYAKVQRSNNSQNHPKSCDFALFEEIYLLDVGETEAIEVPAFKIFKFHRRKHLKSKDIVPTDSDTASFATMQSVDDKIKEVKKKFMSYLKITDEEKRKLLIKRLRVECHPDQNFGNEEHATKVFQFIENLIRDLKDGKLIDEESNEQSRYRGEDLPKSPYFAQPPRYYQNNTRSHNTFTHGENREKVSVPKKARKWLRQATCDRDAAEAFIPHARPMQSFNWICYHCHQSAEKALKAMWYYMDANNVSHSHSLSHIAQGLAQELRDLAGGMGDIVGHHTRMRYPDQISGDDIPSTIYSQQDADQCLRKASDIISFVSRKIK</sequence>
<dbReference type="PANTHER" id="PTHR46919:SF2">
    <property type="entry name" value="SACSIN"/>
    <property type="match status" value="1"/>
</dbReference>
<dbReference type="PROSITE" id="PS50910">
    <property type="entry name" value="HEPN"/>
    <property type="match status" value="1"/>
</dbReference>
<evidence type="ECO:0000259" key="1">
    <source>
        <dbReference type="PROSITE" id="PS50910"/>
    </source>
</evidence>
<feature type="domain" description="HEPN" evidence="1">
    <location>
        <begin position="2328"/>
        <end position="2439"/>
    </location>
</feature>
<proteinExistence type="predicted"/>
<dbReference type="Pfam" id="PF05168">
    <property type="entry name" value="HEPN"/>
    <property type="match status" value="1"/>
</dbReference>
<protein>
    <submittedName>
        <fullName evidence="2">Sacsin</fullName>
    </submittedName>
</protein>
<accession>A0A8B6BQ62</accession>
<dbReference type="SMART" id="SM00748">
    <property type="entry name" value="HEPN"/>
    <property type="match status" value="1"/>
</dbReference>
<comment type="caution">
    <text evidence="2">The sequence shown here is derived from an EMBL/GenBank/DDBJ whole genome shotgun (WGS) entry which is preliminary data.</text>
</comment>
<name>A0A8B6BQ62_MYTGA</name>
<gene>
    <name evidence="2" type="ORF">MGAL_10B045413</name>
</gene>
<dbReference type="OrthoDB" id="6160039at2759"/>
<dbReference type="SUPFAM" id="SSF81593">
    <property type="entry name" value="Nucleotidyltransferase substrate binding subunit/domain"/>
    <property type="match status" value="1"/>
</dbReference>
<evidence type="ECO:0000313" key="2">
    <source>
        <dbReference type="EMBL" id="VDH93737.1"/>
    </source>
</evidence>
<dbReference type="InterPro" id="IPR007842">
    <property type="entry name" value="HEPN_dom"/>
</dbReference>
<dbReference type="Pfam" id="PF25794">
    <property type="entry name" value="SACS"/>
    <property type="match status" value="1"/>
</dbReference>
<dbReference type="PANTHER" id="PTHR46919">
    <property type="entry name" value="ZINC FINGER, C3HC4 TYPE (RING FINGER) FAMILY PROTEIN"/>
    <property type="match status" value="1"/>
</dbReference>
<organism evidence="2 3">
    <name type="scientific">Mytilus galloprovincialis</name>
    <name type="common">Mediterranean mussel</name>
    <dbReference type="NCBI Taxonomy" id="29158"/>
    <lineage>
        <taxon>Eukaryota</taxon>
        <taxon>Metazoa</taxon>
        <taxon>Spiralia</taxon>
        <taxon>Lophotrochozoa</taxon>
        <taxon>Mollusca</taxon>
        <taxon>Bivalvia</taxon>
        <taxon>Autobranchia</taxon>
        <taxon>Pteriomorphia</taxon>
        <taxon>Mytilida</taxon>
        <taxon>Mytiloidea</taxon>
        <taxon>Mytilidae</taxon>
        <taxon>Mytilinae</taxon>
        <taxon>Mytilus</taxon>
    </lineage>
</organism>
<dbReference type="InterPro" id="IPR036869">
    <property type="entry name" value="J_dom_sf"/>
</dbReference>
<dbReference type="EMBL" id="UYJE01000507">
    <property type="protein sequence ID" value="VDH93737.1"/>
    <property type="molecule type" value="Genomic_DNA"/>
</dbReference>
<dbReference type="Gene3D" id="1.10.287.110">
    <property type="entry name" value="DnaJ domain"/>
    <property type="match status" value="1"/>
</dbReference>
<evidence type="ECO:0000313" key="3">
    <source>
        <dbReference type="Proteomes" id="UP000596742"/>
    </source>
</evidence>
<dbReference type="InterPro" id="IPR058210">
    <property type="entry name" value="SACS/Nov_dom"/>
</dbReference>
<keyword evidence="3" id="KW-1185">Reference proteome</keyword>
<dbReference type="Proteomes" id="UP000596742">
    <property type="component" value="Unassembled WGS sequence"/>
</dbReference>